<evidence type="ECO:0000256" key="6">
    <source>
        <dbReference type="ARBA" id="ARBA00022989"/>
    </source>
</evidence>
<evidence type="ECO:0000256" key="8">
    <source>
        <dbReference type="RuleBase" id="RU361233"/>
    </source>
</evidence>
<comment type="caution">
    <text evidence="10">The sequence shown here is derived from an EMBL/GenBank/DDBJ whole genome shotgun (WGS) entry which is preliminary data.</text>
</comment>
<comment type="subunit">
    <text evidence="3 8">Homodimer and heterodimers.</text>
</comment>
<evidence type="ECO:0000313" key="10">
    <source>
        <dbReference type="EMBL" id="KAK2994072.1"/>
    </source>
</evidence>
<name>A0AA88RR56_9ASTE</name>
<organism evidence="10 11">
    <name type="scientific">Escallonia rubra</name>
    <dbReference type="NCBI Taxonomy" id="112253"/>
    <lineage>
        <taxon>Eukaryota</taxon>
        <taxon>Viridiplantae</taxon>
        <taxon>Streptophyta</taxon>
        <taxon>Embryophyta</taxon>
        <taxon>Tracheophyta</taxon>
        <taxon>Spermatophyta</taxon>
        <taxon>Magnoliopsida</taxon>
        <taxon>eudicotyledons</taxon>
        <taxon>Gunneridae</taxon>
        <taxon>Pentapetalae</taxon>
        <taxon>asterids</taxon>
        <taxon>campanulids</taxon>
        <taxon>Escalloniales</taxon>
        <taxon>Escalloniaceae</taxon>
        <taxon>Escallonia</taxon>
    </lineage>
</organism>
<evidence type="ECO:0000256" key="3">
    <source>
        <dbReference type="ARBA" id="ARBA00011489"/>
    </source>
</evidence>
<sequence>MDGQMLTYLLISASSSGATRIDDWQSNWGKDKFPEMATASVGMSFLAFVAFATSSLISGYALCTSKTV</sequence>
<comment type="subcellular location">
    <subcellularLocation>
        <location evidence="1 8">Cell membrane</location>
        <topology evidence="1 8">Multi-pass membrane protein</topology>
    </subcellularLocation>
</comment>
<dbReference type="EMBL" id="JAVXUO010000243">
    <property type="protein sequence ID" value="KAK2994072.1"/>
    <property type="molecule type" value="Genomic_DNA"/>
</dbReference>
<evidence type="ECO:0000256" key="5">
    <source>
        <dbReference type="ARBA" id="ARBA00022692"/>
    </source>
</evidence>
<evidence type="ECO:0000256" key="2">
    <source>
        <dbReference type="ARBA" id="ARBA00007651"/>
    </source>
</evidence>
<proteinExistence type="inferred from homology"/>
<dbReference type="Proteomes" id="UP001187471">
    <property type="component" value="Unassembled WGS sequence"/>
</dbReference>
<reference evidence="10" key="1">
    <citation type="submission" date="2022-12" db="EMBL/GenBank/DDBJ databases">
        <title>Draft genome assemblies for two species of Escallonia (Escalloniales).</title>
        <authorList>
            <person name="Chanderbali A."/>
            <person name="Dervinis C."/>
            <person name="Anghel I."/>
            <person name="Soltis D."/>
            <person name="Soltis P."/>
            <person name="Zapata F."/>
        </authorList>
    </citation>
    <scope>NUCLEOTIDE SEQUENCE</scope>
    <source>
        <strain evidence="10">UCBG92.1500</strain>
        <tissue evidence="10">Leaf</tissue>
    </source>
</reference>
<keyword evidence="4 8" id="KW-1003">Cell membrane</keyword>
<dbReference type="PANTHER" id="PTHR33573">
    <property type="entry name" value="CASP-LIKE PROTEIN 4A4"/>
    <property type="match status" value="1"/>
</dbReference>
<evidence type="ECO:0000256" key="7">
    <source>
        <dbReference type="ARBA" id="ARBA00023136"/>
    </source>
</evidence>
<evidence type="ECO:0000256" key="4">
    <source>
        <dbReference type="ARBA" id="ARBA00022475"/>
    </source>
</evidence>
<dbReference type="Pfam" id="PF04535">
    <property type="entry name" value="CASP_dom"/>
    <property type="match status" value="1"/>
</dbReference>
<evidence type="ECO:0000313" key="11">
    <source>
        <dbReference type="Proteomes" id="UP001187471"/>
    </source>
</evidence>
<accession>A0AA88RR56</accession>
<keyword evidence="6 8" id="KW-1133">Transmembrane helix</keyword>
<keyword evidence="11" id="KW-1185">Reference proteome</keyword>
<dbReference type="GO" id="GO:0005886">
    <property type="term" value="C:plasma membrane"/>
    <property type="evidence" value="ECO:0007669"/>
    <property type="project" value="UniProtKB-SubCell"/>
</dbReference>
<gene>
    <name evidence="10" type="ORF">RJ640_024336</name>
</gene>
<feature type="transmembrane region" description="Helical" evidence="8">
    <location>
        <begin position="41"/>
        <end position="63"/>
    </location>
</feature>
<comment type="caution">
    <text evidence="8">Lacks conserved residue(s) required for the propagation of feature annotation.</text>
</comment>
<keyword evidence="5 8" id="KW-0812">Transmembrane</keyword>
<dbReference type="AlphaFoldDB" id="A0AA88RR56"/>
<comment type="similarity">
    <text evidence="2 8">Belongs to the Casparian strip membrane proteins (CASP) family.</text>
</comment>
<evidence type="ECO:0000259" key="9">
    <source>
        <dbReference type="Pfam" id="PF04535"/>
    </source>
</evidence>
<protein>
    <recommendedName>
        <fullName evidence="8">CASP-like protein</fullName>
    </recommendedName>
</protein>
<evidence type="ECO:0000256" key="1">
    <source>
        <dbReference type="ARBA" id="ARBA00004651"/>
    </source>
</evidence>
<feature type="domain" description="Casparian strip membrane protein" evidence="9">
    <location>
        <begin position="4"/>
        <end position="50"/>
    </location>
</feature>
<keyword evidence="7 8" id="KW-0472">Membrane</keyword>
<dbReference type="PANTHER" id="PTHR33573:SF38">
    <property type="entry name" value="CASP-LIKE PROTEIN 4A1"/>
    <property type="match status" value="1"/>
</dbReference>
<dbReference type="InterPro" id="IPR006702">
    <property type="entry name" value="CASP_dom"/>
</dbReference>